<dbReference type="InterPro" id="IPR011577">
    <property type="entry name" value="Cyt_b561_bac/Ni-Hgenase"/>
</dbReference>
<dbReference type="GO" id="GO:0020037">
    <property type="term" value="F:heme binding"/>
    <property type="evidence" value="ECO:0007669"/>
    <property type="project" value="TreeGrafter"/>
</dbReference>
<name>A0A7W6RAV3_9PROT</name>
<evidence type="ECO:0000256" key="2">
    <source>
        <dbReference type="ARBA" id="ARBA00004651"/>
    </source>
</evidence>
<accession>A0A7W6RAV3</accession>
<dbReference type="InterPro" id="IPR052168">
    <property type="entry name" value="Cytochrome_b561_oxidase"/>
</dbReference>
<comment type="caution">
    <text evidence="15">The sequence shown here is derived from an EMBL/GenBank/DDBJ whole genome shotgun (WGS) entry which is preliminary data.</text>
</comment>
<gene>
    <name evidence="15" type="ORF">GGD89_000568</name>
</gene>
<comment type="subcellular location">
    <subcellularLocation>
        <location evidence="2">Cell membrane</location>
        <topology evidence="2">Multi-pass membrane protein</topology>
    </subcellularLocation>
</comment>
<dbReference type="RefSeq" id="WP_184042589.1">
    <property type="nucleotide sequence ID" value="NZ_JACIGK010000003.1"/>
</dbReference>
<dbReference type="EMBL" id="JACIGK010000003">
    <property type="protein sequence ID" value="MBB4264957.1"/>
    <property type="molecule type" value="Genomic_DNA"/>
</dbReference>
<keyword evidence="16" id="KW-1185">Reference proteome</keyword>
<dbReference type="InterPro" id="IPR016174">
    <property type="entry name" value="Di-haem_cyt_TM"/>
</dbReference>
<feature type="transmembrane region" description="Helical" evidence="13">
    <location>
        <begin position="148"/>
        <end position="167"/>
    </location>
</feature>
<dbReference type="GO" id="GO:0005886">
    <property type="term" value="C:plasma membrane"/>
    <property type="evidence" value="ECO:0007669"/>
    <property type="project" value="UniProtKB-SubCell"/>
</dbReference>
<dbReference type="AlphaFoldDB" id="A0A7W6RAV3"/>
<proteinExistence type="inferred from homology"/>
<keyword evidence="10" id="KW-0408">Iron</keyword>
<protein>
    <submittedName>
        <fullName evidence="15">Cytochrome b561</fullName>
    </submittedName>
</protein>
<evidence type="ECO:0000313" key="15">
    <source>
        <dbReference type="EMBL" id="MBB4264957.1"/>
    </source>
</evidence>
<evidence type="ECO:0000256" key="12">
    <source>
        <dbReference type="ARBA" id="ARBA00037975"/>
    </source>
</evidence>
<dbReference type="GO" id="GO:0022904">
    <property type="term" value="P:respiratory electron transport chain"/>
    <property type="evidence" value="ECO:0007669"/>
    <property type="project" value="InterPro"/>
</dbReference>
<organism evidence="15 16">
    <name type="scientific">Roseospira visakhapatnamensis</name>
    <dbReference type="NCBI Taxonomy" id="390880"/>
    <lineage>
        <taxon>Bacteria</taxon>
        <taxon>Pseudomonadati</taxon>
        <taxon>Pseudomonadota</taxon>
        <taxon>Alphaproteobacteria</taxon>
        <taxon>Rhodospirillales</taxon>
        <taxon>Rhodospirillaceae</taxon>
        <taxon>Roseospira</taxon>
    </lineage>
</organism>
<keyword evidence="7" id="KW-0479">Metal-binding</keyword>
<dbReference type="GO" id="GO:0046872">
    <property type="term" value="F:metal ion binding"/>
    <property type="evidence" value="ECO:0007669"/>
    <property type="project" value="UniProtKB-KW"/>
</dbReference>
<evidence type="ECO:0000256" key="1">
    <source>
        <dbReference type="ARBA" id="ARBA00001970"/>
    </source>
</evidence>
<evidence type="ECO:0000256" key="6">
    <source>
        <dbReference type="ARBA" id="ARBA00022692"/>
    </source>
</evidence>
<comment type="cofactor">
    <cofactor evidence="1">
        <name>heme b</name>
        <dbReference type="ChEBI" id="CHEBI:60344"/>
    </cofactor>
</comment>
<dbReference type="PANTHER" id="PTHR30529">
    <property type="entry name" value="CYTOCHROME B561"/>
    <property type="match status" value="1"/>
</dbReference>
<keyword evidence="5" id="KW-0349">Heme</keyword>
<keyword evidence="3" id="KW-0813">Transport</keyword>
<dbReference type="GO" id="GO:0009055">
    <property type="term" value="F:electron transfer activity"/>
    <property type="evidence" value="ECO:0007669"/>
    <property type="project" value="InterPro"/>
</dbReference>
<evidence type="ECO:0000256" key="9">
    <source>
        <dbReference type="ARBA" id="ARBA00022989"/>
    </source>
</evidence>
<keyword evidence="11 13" id="KW-0472">Membrane</keyword>
<keyword evidence="6 13" id="KW-0812">Transmembrane</keyword>
<dbReference type="Gene3D" id="1.20.950.20">
    <property type="entry name" value="Transmembrane di-heme cytochromes, Chain C"/>
    <property type="match status" value="1"/>
</dbReference>
<evidence type="ECO:0000256" key="10">
    <source>
        <dbReference type="ARBA" id="ARBA00023004"/>
    </source>
</evidence>
<comment type="similarity">
    <text evidence="12">Belongs to the cytochrome b561 family.</text>
</comment>
<evidence type="ECO:0000256" key="7">
    <source>
        <dbReference type="ARBA" id="ARBA00022723"/>
    </source>
</evidence>
<evidence type="ECO:0000256" key="5">
    <source>
        <dbReference type="ARBA" id="ARBA00022617"/>
    </source>
</evidence>
<dbReference type="SUPFAM" id="SSF81342">
    <property type="entry name" value="Transmembrane di-heme cytochromes"/>
    <property type="match status" value="1"/>
</dbReference>
<keyword evidence="9 13" id="KW-1133">Transmembrane helix</keyword>
<evidence type="ECO:0000256" key="11">
    <source>
        <dbReference type="ARBA" id="ARBA00023136"/>
    </source>
</evidence>
<keyword evidence="8" id="KW-0249">Electron transport</keyword>
<dbReference type="Pfam" id="PF01292">
    <property type="entry name" value="Ni_hydr_CYTB"/>
    <property type="match status" value="1"/>
</dbReference>
<dbReference type="PANTHER" id="PTHR30529:SF7">
    <property type="entry name" value="CYTOCHROME B561 BACTERIAL_NI-HYDROGENASE DOMAIN-CONTAINING PROTEIN"/>
    <property type="match status" value="1"/>
</dbReference>
<sequence>MPLTDTRSRYGWISIINHWTIALLILGLIAFGLVLAGMPRSPDKGALIQVHKTLGVLALALALVRIAWATLQTRPGAVEGQSVAAERLRDLLHRTLLVATVALPASGVLMSLYNGHAVAMLGLFTIPAQGEVAWIAGPAHLIHEWGSYLVLALVAGHALVSLIHHFWNDDPTLRRMLSATPR</sequence>
<evidence type="ECO:0000256" key="8">
    <source>
        <dbReference type="ARBA" id="ARBA00022982"/>
    </source>
</evidence>
<feature type="transmembrane region" description="Helical" evidence="13">
    <location>
        <begin position="50"/>
        <end position="71"/>
    </location>
</feature>
<evidence type="ECO:0000313" key="16">
    <source>
        <dbReference type="Proteomes" id="UP000554286"/>
    </source>
</evidence>
<keyword evidence="4" id="KW-1003">Cell membrane</keyword>
<dbReference type="Proteomes" id="UP000554286">
    <property type="component" value="Unassembled WGS sequence"/>
</dbReference>
<reference evidence="15 16" key="1">
    <citation type="submission" date="2020-08" db="EMBL/GenBank/DDBJ databases">
        <title>Genome sequencing of Purple Non-Sulfur Bacteria from various extreme environments.</title>
        <authorList>
            <person name="Mayer M."/>
        </authorList>
    </citation>
    <scope>NUCLEOTIDE SEQUENCE [LARGE SCALE GENOMIC DNA]</scope>
    <source>
        <strain evidence="15 16">JA131</strain>
    </source>
</reference>
<feature type="domain" description="Cytochrome b561 bacterial/Ni-hydrogenase" evidence="14">
    <location>
        <begin position="9"/>
        <end position="178"/>
    </location>
</feature>
<evidence type="ECO:0000256" key="13">
    <source>
        <dbReference type="SAM" id="Phobius"/>
    </source>
</evidence>
<evidence type="ECO:0000259" key="14">
    <source>
        <dbReference type="Pfam" id="PF01292"/>
    </source>
</evidence>
<evidence type="ECO:0000256" key="4">
    <source>
        <dbReference type="ARBA" id="ARBA00022475"/>
    </source>
</evidence>
<feature type="transmembrane region" description="Helical" evidence="13">
    <location>
        <begin position="12"/>
        <end position="38"/>
    </location>
</feature>
<feature type="transmembrane region" description="Helical" evidence="13">
    <location>
        <begin position="91"/>
        <end position="110"/>
    </location>
</feature>
<evidence type="ECO:0000256" key="3">
    <source>
        <dbReference type="ARBA" id="ARBA00022448"/>
    </source>
</evidence>